<feature type="transmembrane region" description="Helical" evidence="1">
    <location>
        <begin position="21"/>
        <end position="44"/>
    </location>
</feature>
<dbReference type="AlphaFoldDB" id="A0A921F098"/>
<accession>A0A921F098</accession>
<sequence>MSEAARRARAQTGRARRRRRFVRVLLVIVSVVVIVWAGLGAWFLSDRHRSEPAKSDAIVMLAGADDGRHGVARDLLRDGYAPELLVSNPDAAGKKKAAELCRMEAAECFSPMPKTTAGEVRAVREIAEDAEEFGDGWESIIVVTNKPHAARAGAFFRRCLEDAGDGGGPITVRVVSIEGLDISRLPIHVLRETAGFIKEATVAEAC</sequence>
<keyword evidence="1" id="KW-1133">Transmembrane helix</keyword>
<dbReference type="EMBL" id="DYXM01000002">
    <property type="protein sequence ID" value="HJE89381.1"/>
    <property type="molecule type" value="Genomic_DNA"/>
</dbReference>
<comment type="caution">
    <text evidence="3">The sequence shown here is derived from an EMBL/GenBank/DDBJ whole genome shotgun (WGS) entry which is preliminary data.</text>
</comment>
<reference evidence="3" key="1">
    <citation type="journal article" date="2021" name="PeerJ">
        <title>Extensive microbial diversity within the chicken gut microbiome revealed by metagenomics and culture.</title>
        <authorList>
            <person name="Gilroy R."/>
            <person name="Ravi A."/>
            <person name="Getino M."/>
            <person name="Pursley I."/>
            <person name="Horton D.L."/>
            <person name="Alikhan N.F."/>
            <person name="Baker D."/>
            <person name="Gharbi K."/>
            <person name="Hall N."/>
            <person name="Watson M."/>
            <person name="Adriaenssens E.M."/>
            <person name="Foster-Nyarko E."/>
            <person name="Jarju S."/>
            <person name="Secka A."/>
            <person name="Antonio M."/>
            <person name="Oren A."/>
            <person name="Chaudhuri R.R."/>
            <person name="La Ragione R."/>
            <person name="Hildebrand F."/>
            <person name="Pallen M.J."/>
        </authorList>
    </citation>
    <scope>NUCLEOTIDE SEQUENCE</scope>
    <source>
        <strain evidence="3">ChiGjej1B1-18357</strain>
    </source>
</reference>
<dbReference type="CDD" id="cd06259">
    <property type="entry name" value="YdcF-like"/>
    <property type="match status" value="1"/>
</dbReference>
<evidence type="ECO:0000259" key="2">
    <source>
        <dbReference type="Pfam" id="PF02698"/>
    </source>
</evidence>
<proteinExistence type="predicted"/>
<feature type="domain" description="DUF218" evidence="2">
    <location>
        <begin position="56"/>
        <end position="193"/>
    </location>
</feature>
<dbReference type="Proteomes" id="UP000776650">
    <property type="component" value="Unassembled WGS sequence"/>
</dbReference>
<protein>
    <submittedName>
        <fullName evidence="3">YdcF family protein</fullName>
    </submittedName>
</protein>
<keyword evidence="1" id="KW-0472">Membrane</keyword>
<evidence type="ECO:0000313" key="3">
    <source>
        <dbReference type="EMBL" id="HJE89381.1"/>
    </source>
</evidence>
<dbReference type="RefSeq" id="WP_303910015.1">
    <property type="nucleotide sequence ID" value="NZ_DYXM01000002.1"/>
</dbReference>
<gene>
    <name evidence="3" type="ORF">K8V11_00025</name>
</gene>
<evidence type="ECO:0000313" key="4">
    <source>
        <dbReference type="Proteomes" id="UP000776650"/>
    </source>
</evidence>
<organism evidence="3 4">
    <name type="scientific">Dietzia timorensis</name>
    <dbReference type="NCBI Taxonomy" id="499555"/>
    <lineage>
        <taxon>Bacteria</taxon>
        <taxon>Bacillati</taxon>
        <taxon>Actinomycetota</taxon>
        <taxon>Actinomycetes</taxon>
        <taxon>Mycobacteriales</taxon>
        <taxon>Dietziaceae</taxon>
        <taxon>Dietzia</taxon>
    </lineage>
</organism>
<dbReference type="InterPro" id="IPR003848">
    <property type="entry name" value="DUF218"/>
</dbReference>
<keyword evidence="1" id="KW-0812">Transmembrane</keyword>
<reference evidence="3" key="2">
    <citation type="submission" date="2021-09" db="EMBL/GenBank/DDBJ databases">
        <authorList>
            <person name="Gilroy R."/>
        </authorList>
    </citation>
    <scope>NUCLEOTIDE SEQUENCE</scope>
    <source>
        <strain evidence="3">ChiGjej1B1-18357</strain>
    </source>
</reference>
<evidence type="ECO:0000256" key="1">
    <source>
        <dbReference type="SAM" id="Phobius"/>
    </source>
</evidence>
<name>A0A921F098_9ACTN</name>
<dbReference type="Pfam" id="PF02698">
    <property type="entry name" value="DUF218"/>
    <property type="match status" value="1"/>
</dbReference>